<reference evidence="11 12" key="1">
    <citation type="submission" date="2012-01" db="EMBL/GenBank/DDBJ databases">
        <title>The Genome Sequence of Odoribacter laneus YIT 12061.</title>
        <authorList>
            <consortium name="The Broad Institute Genome Sequencing Platform"/>
            <person name="Earl A."/>
            <person name="Ward D."/>
            <person name="Feldgarden M."/>
            <person name="Gevers D."/>
            <person name="Morotomi M."/>
            <person name="Young S.K."/>
            <person name="Zeng Q."/>
            <person name="Gargeya S."/>
            <person name="Fitzgerald M."/>
            <person name="Haas B."/>
            <person name="Abouelleil A."/>
            <person name="Alvarado L."/>
            <person name="Arachchi H.M."/>
            <person name="Berlin A."/>
            <person name="Chapman S.B."/>
            <person name="Gearin G."/>
            <person name="Goldberg J."/>
            <person name="Griggs A."/>
            <person name="Gujja S."/>
            <person name="Hansen M."/>
            <person name="Heiman D."/>
            <person name="Howarth C."/>
            <person name="Larimer J."/>
            <person name="Lui A."/>
            <person name="MacDonald P.J.P."/>
            <person name="McCowen C."/>
            <person name="Montmayeur A."/>
            <person name="Murphy C."/>
            <person name="Neiman D."/>
            <person name="Pearson M."/>
            <person name="Priest M."/>
            <person name="Roberts A."/>
            <person name="Saif S."/>
            <person name="Shea T."/>
            <person name="Sisk P."/>
            <person name="Stolte C."/>
            <person name="Sykes S."/>
            <person name="Wortman J."/>
            <person name="Nusbaum C."/>
            <person name="Birren B."/>
        </authorList>
    </citation>
    <scope>NUCLEOTIDE SEQUENCE [LARGE SCALE GENOMIC DNA]</scope>
    <source>
        <strain evidence="11 12">YIT 12061</strain>
    </source>
</reference>
<comment type="function">
    <text evidence="9">Catalyzes the ATP-dependent phosphorylation of N-acetyl-L-glutamate.</text>
</comment>
<dbReference type="PIRSF" id="PIRSF000728">
    <property type="entry name" value="NAGK"/>
    <property type="match status" value="1"/>
</dbReference>
<accession>H1DIP4</accession>
<evidence type="ECO:0000256" key="8">
    <source>
        <dbReference type="ARBA" id="ARBA00048141"/>
    </source>
</evidence>
<keyword evidence="6 9" id="KW-0418">Kinase</keyword>
<name>H1DIP4_9BACT</name>
<feature type="binding site" evidence="9">
    <location>
        <position position="60"/>
    </location>
    <ligand>
        <name>substrate</name>
    </ligand>
</feature>
<feature type="site" description="Transition state stabilizer" evidence="9">
    <location>
        <position position="6"/>
    </location>
</feature>
<protein>
    <recommendedName>
        <fullName evidence="9">Acetylglutamate kinase</fullName>
        <ecNumber evidence="9">2.7.2.8</ecNumber>
    </recommendedName>
    <alternativeName>
        <fullName evidence="9">N-acetyl-L-glutamate 5-phosphotransferase</fullName>
    </alternativeName>
    <alternativeName>
        <fullName evidence="9">NAG kinase</fullName>
        <shortName evidence="9">NAGK</shortName>
    </alternativeName>
</protein>
<evidence type="ECO:0000256" key="3">
    <source>
        <dbReference type="ARBA" id="ARBA00022605"/>
    </source>
</evidence>
<keyword evidence="9" id="KW-0963">Cytoplasm</keyword>
<keyword evidence="4 9" id="KW-0808">Transferase</keyword>
<evidence type="ECO:0000256" key="5">
    <source>
        <dbReference type="ARBA" id="ARBA00022741"/>
    </source>
</evidence>
<dbReference type="STRING" id="742817.HMPREF9449_02273"/>
<dbReference type="PANTHER" id="PTHR23342:SF0">
    <property type="entry name" value="N-ACETYLGLUTAMATE SYNTHASE, MITOCHONDRIAL"/>
    <property type="match status" value="1"/>
</dbReference>
<dbReference type="InterPro" id="IPR001048">
    <property type="entry name" value="Asp/Glu/Uridylate_kinase"/>
</dbReference>
<dbReference type="GO" id="GO:0005737">
    <property type="term" value="C:cytoplasm"/>
    <property type="evidence" value="ECO:0007669"/>
    <property type="project" value="UniProtKB-SubCell"/>
</dbReference>
<evidence type="ECO:0000259" key="10">
    <source>
        <dbReference type="Pfam" id="PF00696"/>
    </source>
</evidence>
<dbReference type="PATRIC" id="fig|742817.3.peg.2435"/>
<evidence type="ECO:0000313" key="12">
    <source>
        <dbReference type="Proteomes" id="UP000004892"/>
    </source>
</evidence>
<dbReference type="HAMAP" id="MF_00082">
    <property type="entry name" value="ArgB"/>
    <property type="match status" value="1"/>
</dbReference>
<evidence type="ECO:0000256" key="4">
    <source>
        <dbReference type="ARBA" id="ARBA00022679"/>
    </source>
</evidence>
<comment type="catalytic activity">
    <reaction evidence="8 9">
        <text>N-acetyl-L-glutamate + ATP = N-acetyl-L-glutamyl 5-phosphate + ADP</text>
        <dbReference type="Rhea" id="RHEA:14629"/>
        <dbReference type="ChEBI" id="CHEBI:30616"/>
        <dbReference type="ChEBI" id="CHEBI:44337"/>
        <dbReference type="ChEBI" id="CHEBI:57936"/>
        <dbReference type="ChEBI" id="CHEBI:456216"/>
        <dbReference type="EC" id="2.7.2.8"/>
    </reaction>
</comment>
<dbReference type="UniPathway" id="UPA00068">
    <property type="reaction ID" value="UER00107"/>
</dbReference>
<feature type="domain" description="Aspartate/glutamate/uridylate kinase" evidence="10">
    <location>
        <begin position="1"/>
        <end position="239"/>
    </location>
</feature>
<keyword evidence="12" id="KW-1185">Reference proteome</keyword>
<feature type="binding site" evidence="9">
    <location>
        <position position="155"/>
    </location>
    <ligand>
        <name>substrate</name>
    </ligand>
</feature>
<evidence type="ECO:0000256" key="1">
    <source>
        <dbReference type="ARBA" id="ARBA00004828"/>
    </source>
</evidence>
<organism evidence="11 12">
    <name type="scientific">Odoribacter laneus YIT 12061</name>
    <dbReference type="NCBI Taxonomy" id="742817"/>
    <lineage>
        <taxon>Bacteria</taxon>
        <taxon>Pseudomonadati</taxon>
        <taxon>Bacteroidota</taxon>
        <taxon>Bacteroidia</taxon>
        <taxon>Bacteroidales</taxon>
        <taxon>Odoribacteraceae</taxon>
        <taxon>Odoribacter</taxon>
    </lineage>
</organism>
<feature type="binding site" evidence="9">
    <location>
        <begin position="38"/>
        <end position="39"/>
    </location>
    <ligand>
        <name>substrate</name>
    </ligand>
</feature>
<comment type="pathway">
    <text evidence="1 9">Amino-acid biosynthesis; L-arginine biosynthesis; N(2)-acetyl-L-ornithine from L-glutamate: step 2/4.</text>
</comment>
<keyword evidence="3 9" id="KW-0028">Amino-acid biosynthesis</keyword>
<sequence length="253" mass="27502">MIKVIKVGGKLIENEQVLQDLCNKLSAYYPYCVLVHGGGSMAGQLSARLGIETRMHEGRRITDASTLDVTVMAYAGLANKKIVACLQSKRVNACGLSGCDMGVIVAHKRTVTDIDWGYVGDIDQVKEEVLAFLLEKEIMPVLSPITCSETGQLLNTNADSVAAATAIALSKRYDTELVFCFDKPGVLENIQDENSVIPLIDREKYKELLEEKSIHAGMLPKLENAFKTLDAGVKRVRLTSPSDLEGGTVIVGE</sequence>
<dbReference type="GO" id="GO:0042450">
    <property type="term" value="P:L-arginine biosynthetic process via ornithine"/>
    <property type="evidence" value="ECO:0007669"/>
    <property type="project" value="UniProtKB-UniRule"/>
</dbReference>
<dbReference type="Pfam" id="PF00696">
    <property type="entry name" value="AA_kinase"/>
    <property type="match status" value="1"/>
</dbReference>
<dbReference type="Gene3D" id="3.40.1160.10">
    <property type="entry name" value="Acetylglutamate kinase-like"/>
    <property type="match status" value="1"/>
</dbReference>
<dbReference type="GeneID" id="98069820"/>
<evidence type="ECO:0000256" key="7">
    <source>
        <dbReference type="ARBA" id="ARBA00022840"/>
    </source>
</evidence>
<evidence type="ECO:0000256" key="2">
    <source>
        <dbReference type="ARBA" id="ARBA00022571"/>
    </source>
</evidence>
<feature type="site" description="Transition state stabilizer" evidence="9">
    <location>
        <position position="221"/>
    </location>
</feature>
<dbReference type="EMBL" id="ADMC01000025">
    <property type="protein sequence ID" value="EHP46656.1"/>
    <property type="molecule type" value="Genomic_DNA"/>
</dbReference>
<comment type="caution">
    <text evidence="11">The sequence shown here is derived from an EMBL/GenBank/DDBJ whole genome shotgun (WGS) entry which is preliminary data.</text>
</comment>
<comment type="similarity">
    <text evidence="9">Belongs to the acetylglutamate kinase family. ArgB subfamily.</text>
</comment>
<evidence type="ECO:0000256" key="6">
    <source>
        <dbReference type="ARBA" id="ARBA00022777"/>
    </source>
</evidence>
<dbReference type="PANTHER" id="PTHR23342">
    <property type="entry name" value="N-ACETYLGLUTAMATE SYNTHASE"/>
    <property type="match status" value="1"/>
</dbReference>
<evidence type="ECO:0000256" key="9">
    <source>
        <dbReference type="HAMAP-Rule" id="MF_00082"/>
    </source>
</evidence>
<dbReference type="InterPro" id="IPR037528">
    <property type="entry name" value="ArgB"/>
</dbReference>
<keyword evidence="5 9" id="KW-0547">Nucleotide-binding</keyword>
<dbReference type="GO" id="GO:0003991">
    <property type="term" value="F:acetylglutamate kinase activity"/>
    <property type="evidence" value="ECO:0007669"/>
    <property type="project" value="UniProtKB-UniRule"/>
</dbReference>
<dbReference type="EC" id="2.7.2.8" evidence="9"/>
<keyword evidence="7 9" id="KW-0067">ATP-binding</keyword>
<evidence type="ECO:0000313" key="11">
    <source>
        <dbReference type="EMBL" id="EHP46656.1"/>
    </source>
</evidence>
<dbReference type="Proteomes" id="UP000004892">
    <property type="component" value="Unassembled WGS sequence"/>
</dbReference>
<comment type="subcellular location">
    <subcellularLocation>
        <location evidence="9">Cytoplasm</location>
    </subcellularLocation>
</comment>
<dbReference type="NCBIfam" id="TIGR00761">
    <property type="entry name" value="argB"/>
    <property type="match status" value="1"/>
</dbReference>
<keyword evidence="2 9" id="KW-0055">Arginine biosynthesis</keyword>
<dbReference type="InterPro" id="IPR036393">
    <property type="entry name" value="AceGlu_kinase-like_sf"/>
</dbReference>
<dbReference type="HOGENOM" id="CLU_053680_1_0_10"/>
<dbReference type="CDD" id="cd04238">
    <property type="entry name" value="AAK_NAGK-like"/>
    <property type="match status" value="1"/>
</dbReference>
<dbReference type="RefSeq" id="WP_009137420.1">
    <property type="nucleotide sequence ID" value="NZ_JH594596.1"/>
</dbReference>
<dbReference type="GO" id="GO:0005524">
    <property type="term" value="F:ATP binding"/>
    <property type="evidence" value="ECO:0007669"/>
    <property type="project" value="UniProtKB-UniRule"/>
</dbReference>
<dbReference type="InterPro" id="IPR004662">
    <property type="entry name" value="AcgluKinase_fam"/>
</dbReference>
<dbReference type="AlphaFoldDB" id="H1DIP4"/>
<dbReference type="eggNOG" id="COG0548">
    <property type="taxonomic scope" value="Bacteria"/>
</dbReference>
<proteinExistence type="inferred from homology"/>
<dbReference type="SUPFAM" id="SSF53633">
    <property type="entry name" value="Carbamate kinase-like"/>
    <property type="match status" value="1"/>
</dbReference>
<gene>
    <name evidence="9" type="primary">argB</name>
    <name evidence="11" type="ORF">HMPREF9449_02273</name>
</gene>